<reference evidence="5" key="1">
    <citation type="journal article" date="2023" name="G3 (Bethesda)">
        <title>A reference genome for the long-term kleptoplast-retaining sea slug Elysia crispata morphotype clarki.</title>
        <authorList>
            <person name="Eastman K.E."/>
            <person name="Pendleton A.L."/>
            <person name="Shaikh M.A."/>
            <person name="Suttiyut T."/>
            <person name="Ogas R."/>
            <person name="Tomko P."/>
            <person name="Gavelis G."/>
            <person name="Widhalm J.R."/>
            <person name="Wisecaver J.H."/>
        </authorList>
    </citation>
    <scope>NUCLEOTIDE SEQUENCE</scope>
    <source>
        <strain evidence="5">ECLA1</strain>
    </source>
</reference>
<dbReference type="InterPro" id="IPR001509">
    <property type="entry name" value="Epimerase_deHydtase"/>
</dbReference>
<evidence type="ECO:0000256" key="1">
    <source>
        <dbReference type="ARBA" id="ARBA00023002"/>
    </source>
</evidence>
<keyword evidence="1" id="KW-0560">Oxidoreductase</keyword>
<organism evidence="5 6">
    <name type="scientific">Elysia crispata</name>
    <name type="common">lettuce slug</name>
    <dbReference type="NCBI Taxonomy" id="231223"/>
    <lineage>
        <taxon>Eukaryota</taxon>
        <taxon>Metazoa</taxon>
        <taxon>Spiralia</taxon>
        <taxon>Lophotrochozoa</taxon>
        <taxon>Mollusca</taxon>
        <taxon>Gastropoda</taxon>
        <taxon>Heterobranchia</taxon>
        <taxon>Euthyneura</taxon>
        <taxon>Panpulmonata</taxon>
        <taxon>Sacoglossa</taxon>
        <taxon>Placobranchoidea</taxon>
        <taxon>Plakobranchidae</taxon>
        <taxon>Elysia</taxon>
    </lineage>
</organism>
<dbReference type="InterPro" id="IPR050425">
    <property type="entry name" value="NAD(P)_dehydrat-like"/>
</dbReference>
<evidence type="ECO:0000256" key="2">
    <source>
        <dbReference type="ARBA" id="ARBA00023445"/>
    </source>
</evidence>
<accession>A0AAE1CUI0</accession>
<dbReference type="SUPFAM" id="SSF51735">
    <property type="entry name" value="NAD(P)-binding Rossmann-fold domains"/>
    <property type="match status" value="1"/>
</dbReference>
<sequence>MTPTVSFNSLRYTRAHCPEQWYSKNPKTTSTSHSESAELSWHARVNGAKRRSRRDTIGQALGLSPQKTASYFCYFGFSYKARSLVKLDLAHPISSRSRPASRVCSYATSSNMSGDLVLVSGASGYLGSWICKKLQEQGFRVRGTVRSLNNKKKVDYLYNLCSDPKYPIELVEADLMKPDSWPAAVKDCKYVMHTASPFYMGKPKHPDDLIKPAVEGSLTVLRAASEAGTVERVVLTSSYAAVVGEIVGRKLILKGLTLR</sequence>
<dbReference type="AlphaFoldDB" id="A0AAE1CUI0"/>
<comment type="caution">
    <text evidence="5">The sequence shown here is derived from an EMBL/GenBank/DDBJ whole genome shotgun (WGS) entry which is preliminary data.</text>
</comment>
<proteinExistence type="inferred from homology"/>
<dbReference type="Proteomes" id="UP001283361">
    <property type="component" value="Unassembled WGS sequence"/>
</dbReference>
<evidence type="ECO:0000259" key="4">
    <source>
        <dbReference type="Pfam" id="PF01370"/>
    </source>
</evidence>
<name>A0AAE1CUI0_9GAST</name>
<keyword evidence="6" id="KW-1185">Reference proteome</keyword>
<feature type="region of interest" description="Disordered" evidence="3">
    <location>
        <begin position="23"/>
        <end position="52"/>
    </location>
</feature>
<evidence type="ECO:0000313" key="6">
    <source>
        <dbReference type="Proteomes" id="UP001283361"/>
    </source>
</evidence>
<dbReference type="Gene3D" id="3.40.50.720">
    <property type="entry name" value="NAD(P)-binding Rossmann-like Domain"/>
    <property type="match status" value="1"/>
</dbReference>
<dbReference type="PANTHER" id="PTHR10366:SF564">
    <property type="entry name" value="STEROL-4-ALPHA-CARBOXYLATE 3-DEHYDROGENASE, DECARBOXYLATING"/>
    <property type="match status" value="1"/>
</dbReference>
<dbReference type="InterPro" id="IPR036291">
    <property type="entry name" value="NAD(P)-bd_dom_sf"/>
</dbReference>
<dbReference type="PANTHER" id="PTHR10366">
    <property type="entry name" value="NAD DEPENDENT EPIMERASE/DEHYDRATASE"/>
    <property type="match status" value="1"/>
</dbReference>
<protein>
    <recommendedName>
        <fullName evidence="4">NAD-dependent epimerase/dehydratase domain-containing protein</fullName>
    </recommendedName>
</protein>
<dbReference type="Pfam" id="PF01370">
    <property type="entry name" value="Epimerase"/>
    <property type="match status" value="1"/>
</dbReference>
<dbReference type="EMBL" id="JAWDGP010006658">
    <property type="protein sequence ID" value="KAK3737309.1"/>
    <property type="molecule type" value="Genomic_DNA"/>
</dbReference>
<feature type="compositionally biased region" description="Polar residues" evidence="3">
    <location>
        <begin position="23"/>
        <end position="34"/>
    </location>
</feature>
<evidence type="ECO:0000256" key="3">
    <source>
        <dbReference type="SAM" id="MobiDB-lite"/>
    </source>
</evidence>
<comment type="similarity">
    <text evidence="2">Belongs to the NAD(P)-dependent epimerase/dehydratase family. Dihydroflavonol-4-reductase subfamily.</text>
</comment>
<dbReference type="GO" id="GO:0016616">
    <property type="term" value="F:oxidoreductase activity, acting on the CH-OH group of donors, NAD or NADP as acceptor"/>
    <property type="evidence" value="ECO:0007669"/>
    <property type="project" value="TreeGrafter"/>
</dbReference>
<gene>
    <name evidence="5" type="ORF">RRG08_067375</name>
</gene>
<feature type="domain" description="NAD-dependent epimerase/dehydratase" evidence="4">
    <location>
        <begin position="117"/>
        <end position="244"/>
    </location>
</feature>
<evidence type="ECO:0000313" key="5">
    <source>
        <dbReference type="EMBL" id="KAK3737309.1"/>
    </source>
</evidence>